<dbReference type="Gene3D" id="3.40.190.150">
    <property type="entry name" value="Bordetella uptake gene, domain 1"/>
    <property type="match status" value="1"/>
</dbReference>
<dbReference type="Pfam" id="PF03401">
    <property type="entry name" value="TctC"/>
    <property type="match status" value="1"/>
</dbReference>
<feature type="signal peptide" evidence="2">
    <location>
        <begin position="1"/>
        <end position="26"/>
    </location>
</feature>
<evidence type="ECO:0000313" key="4">
    <source>
        <dbReference type="Proteomes" id="UP000460715"/>
    </source>
</evidence>
<comment type="similarity">
    <text evidence="1">Belongs to the UPF0065 (bug) family.</text>
</comment>
<evidence type="ECO:0000256" key="2">
    <source>
        <dbReference type="SAM" id="SignalP"/>
    </source>
</evidence>
<dbReference type="Gene3D" id="3.40.190.10">
    <property type="entry name" value="Periplasmic binding protein-like II"/>
    <property type="match status" value="1"/>
</dbReference>
<evidence type="ECO:0000313" key="3">
    <source>
        <dbReference type="EMBL" id="MXP65275.1"/>
    </source>
</evidence>
<proteinExistence type="inferred from homology"/>
<sequence>MASLSRRSALSLAGSLGLLAAGTARAEASWPTRTLRMVVPYPPGGPTDILGRVVAQGLPAEGLPSVVVDNRSGASGVVGSGEVARAAPDGGTILVNASIHVIIPHLNRQMPFDTLADFAPVTNIARVPLMLVVNPSLPVRSVPELVAWLKAQGGKAAYGSSGIGAAPHLAGELFKQLTGTQMTHVPYRGSGPALQDLLAGNIQLMFDSMPSSAGAVREGQLRALAVTTAGRVAAFPELPTVAEAGVPNYEIATWYGVWAPARMPAELVTRLQRAVAGVVASPEGKARLESLGAEPVADTPEHFADFARAEYERWGGLVREAGIEPG</sequence>
<dbReference type="AlphaFoldDB" id="A0A845BEA4"/>
<dbReference type="CDD" id="cd13578">
    <property type="entry name" value="PBP2_Bug27"/>
    <property type="match status" value="1"/>
</dbReference>
<dbReference type="InterPro" id="IPR005064">
    <property type="entry name" value="BUG"/>
</dbReference>
<keyword evidence="2" id="KW-0732">Signal</keyword>
<dbReference type="OrthoDB" id="8443386at2"/>
<dbReference type="SUPFAM" id="SSF53850">
    <property type="entry name" value="Periplasmic binding protein-like II"/>
    <property type="match status" value="1"/>
</dbReference>
<dbReference type="InterPro" id="IPR006311">
    <property type="entry name" value="TAT_signal"/>
</dbReference>
<dbReference type="PROSITE" id="PS51318">
    <property type="entry name" value="TAT"/>
    <property type="match status" value="1"/>
</dbReference>
<name>A0A845BEA4_9PROT</name>
<dbReference type="PIRSF" id="PIRSF017082">
    <property type="entry name" value="YflP"/>
    <property type="match status" value="1"/>
</dbReference>
<accession>A0A845BEA4</accession>
<keyword evidence="4" id="KW-1185">Reference proteome</keyword>
<organism evidence="3 4">
    <name type="scientific">Teichococcus coralli</name>
    <dbReference type="NCBI Taxonomy" id="2545983"/>
    <lineage>
        <taxon>Bacteria</taxon>
        <taxon>Pseudomonadati</taxon>
        <taxon>Pseudomonadota</taxon>
        <taxon>Alphaproteobacteria</taxon>
        <taxon>Acetobacterales</taxon>
        <taxon>Roseomonadaceae</taxon>
        <taxon>Roseomonas</taxon>
    </lineage>
</organism>
<dbReference type="PANTHER" id="PTHR42928:SF5">
    <property type="entry name" value="BLR1237 PROTEIN"/>
    <property type="match status" value="1"/>
</dbReference>
<reference evidence="3 4" key="1">
    <citation type="submission" date="2019-03" db="EMBL/GenBank/DDBJ databases">
        <title>Roseomonas sp. a novel Roseomonas species isolated from Sea whip Gorgonian.</title>
        <authorList>
            <person name="Li F."/>
            <person name="Pan X."/>
            <person name="Huang S."/>
            <person name="Li Z."/>
            <person name="Meng B."/>
        </authorList>
    </citation>
    <scope>NUCLEOTIDE SEQUENCE [LARGE SCALE GENOMIC DNA]</scope>
    <source>
        <strain evidence="3 4">M0104</strain>
    </source>
</reference>
<feature type="chain" id="PRO_5032650580" evidence="2">
    <location>
        <begin position="27"/>
        <end position="326"/>
    </location>
</feature>
<dbReference type="EMBL" id="SNVJ01000019">
    <property type="protein sequence ID" value="MXP65275.1"/>
    <property type="molecule type" value="Genomic_DNA"/>
</dbReference>
<protein>
    <submittedName>
        <fullName evidence="3">Tripartite tricarboxylate transporter substrate binding protein</fullName>
    </submittedName>
</protein>
<comment type="caution">
    <text evidence="3">The sequence shown here is derived from an EMBL/GenBank/DDBJ whole genome shotgun (WGS) entry which is preliminary data.</text>
</comment>
<dbReference type="InterPro" id="IPR042100">
    <property type="entry name" value="Bug_dom1"/>
</dbReference>
<gene>
    <name evidence="3" type="ORF">E0493_18165</name>
</gene>
<dbReference type="RefSeq" id="WP_160938684.1">
    <property type="nucleotide sequence ID" value="NZ_SNVJ01000019.1"/>
</dbReference>
<evidence type="ECO:0000256" key="1">
    <source>
        <dbReference type="ARBA" id="ARBA00006987"/>
    </source>
</evidence>
<dbReference type="Proteomes" id="UP000460715">
    <property type="component" value="Unassembled WGS sequence"/>
</dbReference>
<dbReference type="PANTHER" id="PTHR42928">
    <property type="entry name" value="TRICARBOXYLATE-BINDING PROTEIN"/>
    <property type="match status" value="1"/>
</dbReference>